<feature type="compositionally biased region" description="Low complexity" evidence="1">
    <location>
        <begin position="116"/>
        <end position="128"/>
    </location>
</feature>
<dbReference type="AlphaFoldDB" id="A0A9P4YST5"/>
<protein>
    <submittedName>
        <fullName evidence="2">Uncharacterized protein</fullName>
    </submittedName>
</protein>
<gene>
    <name evidence="2" type="ORF">GMORB2_2096</name>
</gene>
<accession>A0A9P4YST5</accession>
<evidence type="ECO:0000313" key="3">
    <source>
        <dbReference type="Proteomes" id="UP000749293"/>
    </source>
</evidence>
<sequence>MPAIPVYTASPINAAAKPSGTTPQTAGQLNDPRSSHQRERRQQRQPQPQPGPPTATTSASSQERDYQYPVPQPAATSDVPVQTGVPRQPLTGGDGRPGQPTPTQKTSRQHGRDDGPAAPQVGAVPVAASPTSMSTRAMPPPMSHPCPMTNYTAPGRSTSIADSNAGAGAGHHQPSSMTAATTGEAAAGAGAGAVGSNARPTNATLHEAASFSHPPGYHQDPYASSAQQRFPPGAHNNAGGQGSLRGGDYDDDDDDNNNDNNNNNNNNNNSGSNLPSYEHNEYYLYNNDNDDSSMWGQARKWAAAAGNSLAAAENEVWRRINKD</sequence>
<feature type="compositionally biased region" description="Polar residues" evidence="1">
    <location>
        <begin position="19"/>
        <end position="28"/>
    </location>
</feature>
<feature type="compositionally biased region" description="Low complexity" evidence="1">
    <location>
        <begin position="178"/>
        <end position="188"/>
    </location>
</feature>
<dbReference type="Proteomes" id="UP000749293">
    <property type="component" value="Unassembled WGS sequence"/>
</dbReference>
<feature type="compositionally biased region" description="Polar residues" evidence="1">
    <location>
        <begin position="149"/>
        <end position="162"/>
    </location>
</feature>
<proteinExistence type="predicted"/>
<organism evidence="2 3">
    <name type="scientific">Geosmithia morbida</name>
    <dbReference type="NCBI Taxonomy" id="1094350"/>
    <lineage>
        <taxon>Eukaryota</taxon>
        <taxon>Fungi</taxon>
        <taxon>Dikarya</taxon>
        <taxon>Ascomycota</taxon>
        <taxon>Pezizomycotina</taxon>
        <taxon>Sordariomycetes</taxon>
        <taxon>Hypocreomycetidae</taxon>
        <taxon>Hypocreales</taxon>
        <taxon>Bionectriaceae</taxon>
        <taxon>Geosmithia</taxon>
    </lineage>
</organism>
<comment type="caution">
    <text evidence="2">The sequence shown here is derived from an EMBL/GenBank/DDBJ whole genome shotgun (WGS) entry which is preliminary data.</text>
</comment>
<name>A0A9P4YST5_9HYPO</name>
<feature type="compositionally biased region" description="Basic and acidic residues" evidence="1">
    <location>
        <begin position="33"/>
        <end position="42"/>
    </location>
</feature>
<feature type="compositionally biased region" description="Low complexity" evidence="1">
    <location>
        <begin position="258"/>
        <end position="269"/>
    </location>
</feature>
<dbReference type="RefSeq" id="XP_035319786.1">
    <property type="nucleotide sequence ID" value="XM_035464076.1"/>
</dbReference>
<feature type="region of interest" description="Disordered" evidence="1">
    <location>
        <begin position="1"/>
        <end position="289"/>
    </location>
</feature>
<evidence type="ECO:0000256" key="1">
    <source>
        <dbReference type="SAM" id="MobiDB-lite"/>
    </source>
</evidence>
<evidence type="ECO:0000313" key="2">
    <source>
        <dbReference type="EMBL" id="KAF4121134.1"/>
    </source>
</evidence>
<dbReference type="OrthoDB" id="5385910at2759"/>
<keyword evidence="3" id="KW-1185">Reference proteome</keyword>
<dbReference type="GeneID" id="55968326"/>
<dbReference type="EMBL" id="JAANYQ010000013">
    <property type="protein sequence ID" value="KAF4121134.1"/>
    <property type="molecule type" value="Genomic_DNA"/>
</dbReference>
<reference evidence="2" key="1">
    <citation type="submission" date="2020-03" db="EMBL/GenBank/DDBJ databases">
        <title>Site-based positive gene gene selection in Geosmithia morbida across the United States reveals a broad range of putative effectors and factors for local host and environmental adapation.</title>
        <authorList>
            <person name="Onufrak A."/>
            <person name="Murdoch R.W."/>
            <person name="Gazis R."/>
            <person name="Huff M."/>
            <person name="Staton M."/>
            <person name="Klingeman W."/>
            <person name="Hadziabdic D."/>
        </authorList>
    </citation>
    <scope>NUCLEOTIDE SEQUENCE</scope>
    <source>
        <strain evidence="2">1262</strain>
    </source>
</reference>